<proteinExistence type="inferred from homology"/>
<keyword evidence="3" id="KW-0230">DNA invertase</keyword>
<feature type="domain" description="Resolvase/invertase-type recombinase catalytic" evidence="8">
    <location>
        <begin position="1"/>
        <end position="134"/>
    </location>
</feature>
<dbReference type="SUPFAM" id="SSF46689">
    <property type="entry name" value="Homeodomain-like"/>
    <property type="match status" value="1"/>
</dbReference>
<gene>
    <name evidence="9" type="ORF">SAMN05444336_106153</name>
</gene>
<organism evidence="9 10">
    <name type="scientific">Albimonas donghaensis</name>
    <dbReference type="NCBI Taxonomy" id="356660"/>
    <lineage>
        <taxon>Bacteria</taxon>
        <taxon>Pseudomonadati</taxon>
        <taxon>Pseudomonadota</taxon>
        <taxon>Alphaproteobacteria</taxon>
        <taxon>Rhodobacterales</taxon>
        <taxon>Paracoccaceae</taxon>
        <taxon>Albimonas</taxon>
    </lineage>
</organism>
<evidence type="ECO:0000256" key="6">
    <source>
        <dbReference type="PIRSR" id="PIRSR606118-50"/>
    </source>
</evidence>
<keyword evidence="4" id="KW-0238">DNA-binding</keyword>
<comment type="similarity">
    <text evidence="1">Belongs to the site-specific recombinase resolvase family.</text>
</comment>
<evidence type="ECO:0000313" key="10">
    <source>
        <dbReference type="Proteomes" id="UP000199118"/>
    </source>
</evidence>
<dbReference type="InterPro" id="IPR009057">
    <property type="entry name" value="Homeodomain-like_sf"/>
</dbReference>
<dbReference type="SUPFAM" id="SSF53041">
    <property type="entry name" value="Resolvase-like"/>
    <property type="match status" value="1"/>
</dbReference>
<dbReference type="GO" id="GO:0000150">
    <property type="term" value="F:DNA strand exchange activity"/>
    <property type="evidence" value="ECO:0007669"/>
    <property type="project" value="UniProtKB-KW"/>
</dbReference>
<dbReference type="SMART" id="SM00857">
    <property type="entry name" value="Resolvase"/>
    <property type="match status" value="1"/>
</dbReference>
<dbReference type="Proteomes" id="UP000199118">
    <property type="component" value="Unassembled WGS sequence"/>
</dbReference>
<dbReference type="PANTHER" id="PTHR30461">
    <property type="entry name" value="DNA-INVERTASE FROM LAMBDOID PROPHAGE"/>
    <property type="match status" value="1"/>
</dbReference>
<dbReference type="InterPro" id="IPR006120">
    <property type="entry name" value="Resolvase_HTH_dom"/>
</dbReference>
<evidence type="ECO:0000313" key="9">
    <source>
        <dbReference type="EMBL" id="SDX55070.1"/>
    </source>
</evidence>
<evidence type="ECO:0000256" key="7">
    <source>
        <dbReference type="PROSITE-ProRule" id="PRU10137"/>
    </source>
</evidence>
<dbReference type="CDD" id="cd03768">
    <property type="entry name" value="SR_ResInv"/>
    <property type="match status" value="1"/>
</dbReference>
<evidence type="ECO:0000256" key="5">
    <source>
        <dbReference type="ARBA" id="ARBA00023172"/>
    </source>
</evidence>
<keyword evidence="2" id="KW-0229">DNA integration</keyword>
<dbReference type="RefSeq" id="WP_092683661.1">
    <property type="nucleotide sequence ID" value="NZ_FNMZ01000006.1"/>
</dbReference>
<dbReference type="OrthoDB" id="2290206at2"/>
<dbReference type="InterPro" id="IPR006119">
    <property type="entry name" value="Resolv_N"/>
</dbReference>
<accession>A0A1H3CM06</accession>
<dbReference type="AlphaFoldDB" id="A0A1H3CM06"/>
<dbReference type="Gene3D" id="1.10.10.60">
    <property type="entry name" value="Homeodomain-like"/>
    <property type="match status" value="1"/>
</dbReference>
<dbReference type="EMBL" id="FNMZ01000006">
    <property type="protein sequence ID" value="SDX55070.1"/>
    <property type="molecule type" value="Genomic_DNA"/>
</dbReference>
<evidence type="ECO:0000256" key="4">
    <source>
        <dbReference type="ARBA" id="ARBA00023125"/>
    </source>
</evidence>
<dbReference type="PROSITE" id="PS00397">
    <property type="entry name" value="RECOMBINASES_1"/>
    <property type="match status" value="1"/>
</dbReference>
<protein>
    <submittedName>
        <fullName evidence="9">Site-specific DNA recombinase</fullName>
    </submittedName>
</protein>
<evidence type="ECO:0000256" key="2">
    <source>
        <dbReference type="ARBA" id="ARBA00022908"/>
    </source>
</evidence>
<evidence type="ECO:0000256" key="1">
    <source>
        <dbReference type="ARBA" id="ARBA00009913"/>
    </source>
</evidence>
<dbReference type="InterPro" id="IPR050639">
    <property type="entry name" value="SSR_resolvase"/>
</dbReference>
<evidence type="ECO:0000256" key="3">
    <source>
        <dbReference type="ARBA" id="ARBA00023100"/>
    </source>
</evidence>
<dbReference type="PROSITE" id="PS00398">
    <property type="entry name" value="RECOMBINASES_2"/>
    <property type="match status" value="1"/>
</dbReference>
<dbReference type="InterPro" id="IPR006118">
    <property type="entry name" value="Recombinase_CS"/>
</dbReference>
<name>A0A1H3CM06_9RHOB</name>
<dbReference type="Gene3D" id="3.40.50.1390">
    <property type="entry name" value="Resolvase, N-terminal catalytic domain"/>
    <property type="match status" value="1"/>
</dbReference>
<keyword evidence="5" id="KW-0233">DNA recombination</keyword>
<feature type="active site" description="O-(5'-phospho-DNA)-serine intermediate" evidence="6 7">
    <location>
        <position position="9"/>
    </location>
</feature>
<dbReference type="PROSITE" id="PS51736">
    <property type="entry name" value="RECOMBINASES_3"/>
    <property type="match status" value="1"/>
</dbReference>
<dbReference type="Pfam" id="PF00239">
    <property type="entry name" value="Resolvase"/>
    <property type="match status" value="1"/>
</dbReference>
<dbReference type="CDD" id="cd00569">
    <property type="entry name" value="HTH_Hin_like"/>
    <property type="match status" value="1"/>
</dbReference>
<evidence type="ECO:0000259" key="8">
    <source>
        <dbReference type="PROSITE" id="PS51736"/>
    </source>
</evidence>
<keyword evidence="10" id="KW-1185">Reference proteome</keyword>
<dbReference type="InterPro" id="IPR036162">
    <property type="entry name" value="Resolvase-like_N_sf"/>
</dbReference>
<dbReference type="GO" id="GO:0003677">
    <property type="term" value="F:DNA binding"/>
    <property type="evidence" value="ECO:0007669"/>
    <property type="project" value="UniProtKB-KW"/>
</dbReference>
<dbReference type="FunFam" id="3.40.50.1390:FF:000001">
    <property type="entry name" value="DNA recombinase"/>
    <property type="match status" value="1"/>
</dbReference>
<dbReference type="Pfam" id="PF02796">
    <property type="entry name" value="HTH_7"/>
    <property type="match status" value="1"/>
</dbReference>
<dbReference type="PANTHER" id="PTHR30461:SF2">
    <property type="entry name" value="SERINE RECOMBINASE PINE-RELATED"/>
    <property type="match status" value="1"/>
</dbReference>
<reference evidence="9 10" key="1">
    <citation type="submission" date="2016-10" db="EMBL/GenBank/DDBJ databases">
        <authorList>
            <person name="de Groot N.N."/>
        </authorList>
    </citation>
    <scope>NUCLEOTIDE SEQUENCE [LARGE SCALE GENOMIC DNA]</scope>
    <source>
        <strain evidence="9 10">DSM 17890</strain>
    </source>
</reference>
<dbReference type="GO" id="GO:0015074">
    <property type="term" value="P:DNA integration"/>
    <property type="evidence" value="ECO:0007669"/>
    <property type="project" value="UniProtKB-KW"/>
</dbReference>
<sequence>MLIGYARVSTRDQSLDGQLDALHRAGCERVFSDVASGARDDRPVLQEALAYARPGDVMVCFKLDRVARSLPHLTNLVADLNQRRVGLKSLTEEIDTGTPGGKLVFHIFGAIAEFERDLIRERTRVGLDAARKRGRFGGRPVKMTGEKIAAARSLLEDGRPATEVATVLGVSVATLYRHCPARRDVAPAG</sequence>